<proteinExistence type="predicted"/>
<comment type="caution">
    <text evidence="2">The sequence shown here is derived from an EMBL/GenBank/DDBJ whole genome shotgun (WGS) entry which is preliminary data.</text>
</comment>
<feature type="compositionally biased region" description="Acidic residues" evidence="1">
    <location>
        <begin position="142"/>
        <end position="160"/>
    </location>
</feature>
<protein>
    <submittedName>
        <fullName evidence="2">Uncharacterized protein</fullName>
    </submittedName>
</protein>
<feature type="region of interest" description="Disordered" evidence="1">
    <location>
        <begin position="30"/>
        <end position="57"/>
    </location>
</feature>
<dbReference type="EMBL" id="BART01033501">
    <property type="protein sequence ID" value="GAH08025.1"/>
    <property type="molecule type" value="Genomic_DNA"/>
</dbReference>
<organism evidence="2">
    <name type="scientific">marine sediment metagenome</name>
    <dbReference type="NCBI Taxonomy" id="412755"/>
    <lineage>
        <taxon>unclassified sequences</taxon>
        <taxon>metagenomes</taxon>
        <taxon>ecological metagenomes</taxon>
    </lineage>
</organism>
<sequence length="160" mass="17435">SDLAQQTTEFDLPVEDISEDTLGDIEELAGEDFSSDAPQPDSVVPEETGLNLDPSSIEITDTTESGILESTQIGEDQPSSDFDELSPGDETMFVFDGQSPGKNESEISLELEDIFSGLEESTEGLESSFVIEEKKKENAPQDLEDLDLDLDLGLEEPEDK</sequence>
<evidence type="ECO:0000313" key="2">
    <source>
        <dbReference type="EMBL" id="GAH08025.1"/>
    </source>
</evidence>
<dbReference type="AlphaFoldDB" id="X1DID0"/>
<feature type="non-terminal residue" evidence="2">
    <location>
        <position position="1"/>
    </location>
</feature>
<accession>X1DID0</accession>
<gene>
    <name evidence="2" type="ORF">S01H4_57547</name>
</gene>
<evidence type="ECO:0000256" key="1">
    <source>
        <dbReference type="SAM" id="MobiDB-lite"/>
    </source>
</evidence>
<feature type="region of interest" description="Disordered" evidence="1">
    <location>
        <begin position="134"/>
        <end position="160"/>
    </location>
</feature>
<name>X1DID0_9ZZZZ</name>
<reference evidence="2" key="1">
    <citation type="journal article" date="2014" name="Front. Microbiol.">
        <title>High frequency of phylogenetically diverse reductive dehalogenase-homologous genes in deep subseafloor sedimentary metagenomes.</title>
        <authorList>
            <person name="Kawai M."/>
            <person name="Futagami T."/>
            <person name="Toyoda A."/>
            <person name="Takaki Y."/>
            <person name="Nishi S."/>
            <person name="Hori S."/>
            <person name="Arai W."/>
            <person name="Tsubouchi T."/>
            <person name="Morono Y."/>
            <person name="Uchiyama I."/>
            <person name="Ito T."/>
            <person name="Fujiyama A."/>
            <person name="Inagaki F."/>
            <person name="Takami H."/>
        </authorList>
    </citation>
    <scope>NUCLEOTIDE SEQUENCE</scope>
    <source>
        <strain evidence="2">Expedition CK06-06</strain>
    </source>
</reference>